<sequence>MSLLYDRKYRLVIGQPSNSIQYTGEVSSVNLETLGVFSPTNYVNDYRFEYGGGTEITDLQIIADVAGNSNTGKQAGCVIKIYNLSDETRAQIEDVNNYLILEAGYAQDDELKLIFSGQIFNFNTEKQGQDLVTTLQCKDGFTPNNGVRVAKTYAKGLTYADVLYDLTRIFADNGIPTGQLEMEPLLADRQTYVQLRTPQETILRRGYSAVGFLRQIMDNVCNSLGYVWYITNGRLFCHPKGYTKMVELYEFNTDQLLSIRRTGDQTVSTSTGKGDVGVKIVTFLDGRLDVDKMIRVTNGQYQGDYKVLSKSHSLDYRNGGWTTTIECKKTTT</sequence>
<keyword evidence="2" id="KW-1185">Reference proteome</keyword>
<name>A0A0H4IN04_9CAUD</name>
<reference evidence="1 2" key="1">
    <citation type="submission" date="2015-05" db="EMBL/GenBank/DDBJ databases">
        <authorList>
            <person name="Wang D.B."/>
            <person name="Wang M."/>
        </authorList>
    </citation>
    <scope>NUCLEOTIDE SEQUENCE [LARGE SCALE GENOMIC DNA]</scope>
</reference>
<protein>
    <recommendedName>
        <fullName evidence="3">Tail protein</fullName>
    </recommendedName>
</protein>
<evidence type="ECO:0000313" key="1">
    <source>
        <dbReference type="EMBL" id="AKO60919.1"/>
    </source>
</evidence>
<evidence type="ECO:0000313" key="2">
    <source>
        <dbReference type="Proteomes" id="UP000202763"/>
    </source>
</evidence>
<dbReference type="Proteomes" id="UP000202763">
    <property type="component" value="Segment"/>
</dbReference>
<dbReference type="KEGG" id="vg:26796513"/>
<proteinExistence type="predicted"/>
<evidence type="ECO:0008006" key="3">
    <source>
        <dbReference type="Google" id="ProtNLM"/>
    </source>
</evidence>
<dbReference type="EMBL" id="KR534323">
    <property type="protein sequence ID" value="AKO60919.1"/>
    <property type="molecule type" value="Genomic_DNA"/>
</dbReference>
<organism evidence="1 2">
    <name type="scientific">Pseudoalteromonas phage H101</name>
    <dbReference type="NCBI Taxonomy" id="1654919"/>
    <lineage>
        <taxon>Viruses</taxon>
        <taxon>Duplodnaviria</taxon>
        <taxon>Heunggongvirae</taxon>
        <taxon>Uroviricota</taxon>
        <taxon>Caudoviricetes</taxon>
        <taxon>Shandongvirus</taxon>
        <taxon>Shandongvirus H101</taxon>
    </lineage>
</organism>
<dbReference type="GeneID" id="26796513"/>
<accession>A0A0H4IN04</accession>
<dbReference type="RefSeq" id="YP_009225452.1">
    <property type="nucleotide sequence ID" value="NC_029094.1"/>
</dbReference>